<dbReference type="EnsemblMetazoa" id="GBRI019449-RA">
    <property type="protein sequence ID" value="GBRI019449-PA"/>
    <property type="gene ID" value="GBRI019449"/>
</dbReference>
<feature type="compositionally biased region" description="Basic residues" evidence="1">
    <location>
        <begin position="136"/>
        <end position="153"/>
    </location>
</feature>
<proteinExistence type="predicted"/>
<feature type="compositionally biased region" description="Basic and acidic residues" evidence="1">
    <location>
        <begin position="154"/>
        <end position="170"/>
    </location>
</feature>
<dbReference type="PANTHER" id="PTHR23325">
    <property type="entry name" value="SERUM RESPONSE FACTOR-BINDING"/>
    <property type="match status" value="1"/>
</dbReference>
<dbReference type="InterPro" id="IPR037393">
    <property type="entry name" value="Bud22/SRFB1"/>
</dbReference>
<reference evidence="3" key="1">
    <citation type="submission" date="2014-03" db="EMBL/GenBank/DDBJ databases">
        <authorList>
            <person name="Aksoy S."/>
            <person name="Warren W."/>
            <person name="Wilson R.K."/>
        </authorList>
    </citation>
    <scope>NUCLEOTIDE SEQUENCE [LARGE SCALE GENOMIC DNA]</scope>
    <source>
        <strain evidence="3">IAEA</strain>
    </source>
</reference>
<keyword evidence="3" id="KW-1185">Reference proteome</keyword>
<name>A0A1A9WH24_9MUSC</name>
<evidence type="ECO:0000313" key="2">
    <source>
        <dbReference type="EnsemblMetazoa" id="GBRI019449-PA"/>
    </source>
</evidence>
<dbReference type="AlphaFoldDB" id="A0A1A9WH24"/>
<dbReference type="GO" id="GO:0030686">
    <property type="term" value="C:90S preribosome"/>
    <property type="evidence" value="ECO:0007669"/>
    <property type="project" value="TreeGrafter"/>
</dbReference>
<sequence>MLNKLKFNNLVITHKTDIQRARTQTVNKLVNKIRKLKKVLEKQGQDEKNRGRLLKITQTLEHVKKLNRVDIMKSVLILEKPPVAVLTNGLVSPNELAIALLALNKIMQVLTNKFKSDLQLVPDKAYTWRKELMQTSKKKQKLEHTAEKKKKRQQLKEQKAMERNRKKWLEDNNQNTATTYTDKEAHISTFGEWKVEFAEAKNQKPFVGPVQQMSPANFKRPLEKSKKEFTSKEFQNAKDNKFGKKIKNEESNPRSGCEERQQFHTEATHTIDPFFITISGEKYLSTAVTVKGDPEKINSSEEDGFQFVKLNKHTRDKIRLPKKNEKHQNSKTHTEKYEKNNARYTKSMEALHPSWAAKKKLRQVFNKFEGTRRTFHEDSDENTANMNTQIEENDHNTNNIDLHPSWIAKQKMKPTITAFQGKKIIFDLADDNDNDQ</sequence>
<dbReference type="PANTHER" id="PTHR23325:SF1">
    <property type="entry name" value="SERUM RESPONSE FACTOR-BINDING PROTEIN 1"/>
    <property type="match status" value="1"/>
</dbReference>
<organism evidence="2 3">
    <name type="scientific">Glossina brevipalpis</name>
    <dbReference type="NCBI Taxonomy" id="37001"/>
    <lineage>
        <taxon>Eukaryota</taxon>
        <taxon>Metazoa</taxon>
        <taxon>Ecdysozoa</taxon>
        <taxon>Arthropoda</taxon>
        <taxon>Hexapoda</taxon>
        <taxon>Insecta</taxon>
        <taxon>Pterygota</taxon>
        <taxon>Neoptera</taxon>
        <taxon>Endopterygota</taxon>
        <taxon>Diptera</taxon>
        <taxon>Brachycera</taxon>
        <taxon>Muscomorpha</taxon>
        <taxon>Hippoboscoidea</taxon>
        <taxon>Glossinidae</taxon>
        <taxon>Glossina</taxon>
    </lineage>
</organism>
<dbReference type="Proteomes" id="UP000091820">
    <property type="component" value="Unassembled WGS sequence"/>
</dbReference>
<evidence type="ECO:0008006" key="4">
    <source>
        <dbReference type="Google" id="ProtNLM"/>
    </source>
</evidence>
<accession>A0A1A9WH24</accession>
<dbReference type="GO" id="GO:0005634">
    <property type="term" value="C:nucleus"/>
    <property type="evidence" value="ECO:0007669"/>
    <property type="project" value="TreeGrafter"/>
</dbReference>
<protein>
    <recommendedName>
        <fullName evidence="4">Serum response factor-binding protein 1</fullName>
    </recommendedName>
</protein>
<dbReference type="VEuPathDB" id="VectorBase:GBRI019449"/>
<dbReference type="STRING" id="37001.A0A1A9WH24"/>
<evidence type="ECO:0000313" key="3">
    <source>
        <dbReference type="Proteomes" id="UP000091820"/>
    </source>
</evidence>
<evidence type="ECO:0000256" key="1">
    <source>
        <dbReference type="SAM" id="MobiDB-lite"/>
    </source>
</evidence>
<reference evidence="2" key="2">
    <citation type="submission" date="2020-05" db="UniProtKB">
        <authorList>
            <consortium name="EnsemblMetazoa"/>
        </authorList>
    </citation>
    <scope>IDENTIFICATION</scope>
    <source>
        <strain evidence="2">IAEA</strain>
    </source>
</reference>
<feature type="region of interest" description="Disordered" evidence="1">
    <location>
        <begin position="136"/>
        <end position="177"/>
    </location>
</feature>
<dbReference type="GO" id="GO:0030490">
    <property type="term" value="P:maturation of SSU-rRNA"/>
    <property type="evidence" value="ECO:0007669"/>
    <property type="project" value="TreeGrafter"/>
</dbReference>